<keyword evidence="8" id="KW-0175">Coiled coil</keyword>
<evidence type="ECO:0000256" key="2">
    <source>
        <dbReference type="ARBA" id="ARBA00022679"/>
    </source>
</evidence>
<dbReference type="PANTHER" id="PTHR33067:SF9">
    <property type="entry name" value="RNA-DIRECTED DNA POLYMERASE"/>
    <property type="match status" value="1"/>
</dbReference>
<dbReference type="PANTHER" id="PTHR33067">
    <property type="entry name" value="RNA-DIRECTED DNA POLYMERASE-RELATED"/>
    <property type="match status" value="1"/>
</dbReference>
<evidence type="ECO:0000256" key="7">
    <source>
        <dbReference type="ARBA" id="ARBA00022918"/>
    </source>
</evidence>
<evidence type="ECO:0000259" key="11">
    <source>
        <dbReference type="Pfam" id="PF17917"/>
    </source>
</evidence>
<evidence type="ECO:0000313" key="12">
    <source>
        <dbReference type="EMBL" id="GEZ93016.1"/>
    </source>
</evidence>
<dbReference type="CDD" id="cd00303">
    <property type="entry name" value="retropepsin_like"/>
    <property type="match status" value="1"/>
</dbReference>
<dbReference type="CDD" id="cd09274">
    <property type="entry name" value="RNase_HI_RT_Ty3"/>
    <property type="match status" value="1"/>
</dbReference>
<feature type="region of interest" description="Disordered" evidence="9">
    <location>
        <begin position="423"/>
        <end position="445"/>
    </location>
</feature>
<dbReference type="FunFam" id="3.10.20.370:FF:000001">
    <property type="entry name" value="Retrovirus-related Pol polyprotein from transposon 17.6-like protein"/>
    <property type="match status" value="1"/>
</dbReference>
<dbReference type="Gene3D" id="3.10.10.10">
    <property type="entry name" value="HIV Type 1 Reverse Transcriptase, subunit A, domain 1"/>
    <property type="match status" value="1"/>
</dbReference>
<gene>
    <name evidence="12" type="ORF">Tci_564989</name>
</gene>
<evidence type="ECO:0000259" key="10">
    <source>
        <dbReference type="Pfam" id="PF03732"/>
    </source>
</evidence>
<comment type="caution">
    <text evidence="12">The sequence shown here is derived from an EMBL/GenBank/DDBJ whole genome shotgun (WGS) entry which is preliminary data.</text>
</comment>
<protein>
    <recommendedName>
        <fullName evidence="1">RNA-directed DNA polymerase</fullName>
        <ecNumber evidence="1">2.7.7.49</ecNumber>
    </recommendedName>
</protein>
<dbReference type="GO" id="GO:0003964">
    <property type="term" value="F:RNA-directed DNA polymerase activity"/>
    <property type="evidence" value="ECO:0007669"/>
    <property type="project" value="UniProtKB-KW"/>
</dbReference>
<accession>A0A699IX35</accession>
<keyword evidence="7" id="KW-0695">RNA-directed DNA polymerase</keyword>
<dbReference type="Gene3D" id="3.30.70.270">
    <property type="match status" value="1"/>
</dbReference>
<evidence type="ECO:0000256" key="8">
    <source>
        <dbReference type="SAM" id="Coils"/>
    </source>
</evidence>
<dbReference type="EC" id="2.7.7.49" evidence="1"/>
<dbReference type="EMBL" id="BKCJ010343587">
    <property type="protein sequence ID" value="GEZ93016.1"/>
    <property type="molecule type" value="Genomic_DNA"/>
</dbReference>
<keyword evidence="6" id="KW-0378">Hydrolase</keyword>
<name>A0A699IX35_TANCI</name>
<feature type="domain" description="Reverse transcriptase RNase H-like" evidence="11">
    <location>
        <begin position="884"/>
        <end position="982"/>
    </location>
</feature>
<evidence type="ECO:0000256" key="1">
    <source>
        <dbReference type="ARBA" id="ARBA00012493"/>
    </source>
</evidence>
<dbReference type="AlphaFoldDB" id="A0A699IX35"/>
<dbReference type="Gene3D" id="2.40.70.10">
    <property type="entry name" value="Acid Proteases"/>
    <property type="match status" value="1"/>
</dbReference>
<dbReference type="GO" id="GO:0016787">
    <property type="term" value="F:hydrolase activity"/>
    <property type="evidence" value="ECO:0007669"/>
    <property type="project" value="UniProtKB-KW"/>
</dbReference>
<dbReference type="Gene3D" id="3.10.20.370">
    <property type="match status" value="1"/>
</dbReference>
<sequence>MADNRTMAELLQATTEGYEDAIVISKVAVNNFELKHSLINLVQNKQFFGHDKEDPHAHIRYFNKITSTMRVPNVLSSSIKLMFFPFSLEGTARIWLEKEPPRSILNWDDLVSKFINQFFPPSKTTNLRNEITRFQQRFDESFYKAWDRFNDLLRACPHYGFSKLHQLDKFYNALNVNYHDSLNSAAGGNFLDKMPRECLKIIESKSRVHQSRAKVVVAKVSTSSSTPAISSEVAELKDMVRALLLDKKNQSLAPAHSLTPALVKAVNQPPAYQAPAYQAPIPQTQSVSKTDFESYVKANDAILRNMQNQGQNMQNQFQNLQIQMANLMDMLSKFVSFNTASSSGSGTLPNNTITNPKEKLKGITTRSGVAYQGPTIPTPSKVVKQRTEVTKDQVQTPSSQSTAPVQPPVVQFETQTPVSEPIVAPVSAPMPNLKSSIPYPSRRDNERHQKLSEMPRTLMNEHCSTVILDKLPRKLRDPGKFLIPCEFPGMDECLALADLGASINLMPLSVWEGILLPELTLTCMTLELADRLVSKPIGIAKDVSVKVGVFHFPADFIFVDFKPDPRVSLIFRRCFLKTSRALIDVHKGKLTLRIGNKAITYNLDQTSRYSANYNQMTANKIDVIDMACKDYSQEVLDFSDVTSSGNPTPHDDPIVSTTSPTLTPFGDSDFLLFEEADAFLGLEDDLNSPKINPFYYDPEVDILLLEAILNSKPLPPLPNHEQYLPSFKKKLKVFEAKTVKYFVDEPPEVELKDLPPHLEYAFLEGDNKLPVIIAKELGDEEKSALIKENTTFTCPYETFAYRRMPFGLCNAPGTFQRCEDTNLYLNWEKNHFMVKEGIVLGHKISKNGIKVDKAKVDVIAKLPHPTTVKEKLTKAPILITLNWELPFELMCEASDFAIGALLGQRHEKHFRPIHYASKTMINAESNYTTTKKEMLAVVYAFEKFWSYLIMNKSIVHTDHSALKYLFAKKDANARLLRWVLLL</sequence>
<dbReference type="Pfam" id="PF17917">
    <property type="entry name" value="RT_RNaseH"/>
    <property type="match status" value="1"/>
</dbReference>
<keyword evidence="5" id="KW-0255">Endonuclease</keyword>
<evidence type="ECO:0000256" key="4">
    <source>
        <dbReference type="ARBA" id="ARBA00022722"/>
    </source>
</evidence>
<dbReference type="InterPro" id="IPR043128">
    <property type="entry name" value="Rev_trsase/Diguanyl_cyclase"/>
</dbReference>
<dbReference type="InterPro" id="IPR041373">
    <property type="entry name" value="RT_RNaseH"/>
</dbReference>
<evidence type="ECO:0000256" key="6">
    <source>
        <dbReference type="ARBA" id="ARBA00022801"/>
    </source>
</evidence>
<keyword evidence="3" id="KW-0548">Nucleotidyltransferase</keyword>
<proteinExistence type="predicted"/>
<evidence type="ECO:0000256" key="9">
    <source>
        <dbReference type="SAM" id="MobiDB-lite"/>
    </source>
</evidence>
<keyword evidence="4" id="KW-0540">Nuclease</keyword>
<reference evidence="12" key="1">
    <citation type="journal article" date="2019" name="Sci. Rep.">
        <title>Draft genome of Tanacetum cinerariifolium, the natural source of mosquito coil.</title>
        <authorList>
            <person name="Yamashiro T."/>
            <person name="Shiraishi A."/>
            <person name="Satake H."/>
            <person name="Nakayama K."/>
        </authorList>
    </citation>
    <scope>NUCLEOTIDE SEQUENCE</scope>
</reference>
<evidence type="ECO:0000256" key="3">
    <source>
        <dbReference type="ARBA" id="ARBA00022695"/>
    </source>
</evidence>
<dbReference type="InterPro" id="IPR021109">
    <property type="entry name" value="Peptidase_aspartic_dom_sf"/>
</dbReference>
<organism evidence="12">
    <name type="scientific">Tanacetum cinerariifolium</name>
    <name type="common">Dalmatian daisy</name>
    <name type="synonym">Chrysanthemum cinerariifolium</name>
    <dbReference type="NCBI Taxonomy" id="118510"/>
    <lineage>
        <taxon>Eukaryota</taxon>
        <taxon>Viridiplantae</taxon>
        <taxon>Streptophyta</taxon>
        <taxon>Embryophyta</taxon>
        <taxon>Tracheophyta</taxon>
        <taxon>Spermatophyta</taxon>
        <taxon>Magnoliopsida</taxon>
        <taxon>eudicotyledons</taxon>
        <taxon>Gunneridae</taxon>
        <taxon>Pentapetalae</taxon>
        <taxon>asterids</taxon>
        <taxon>campanulids</taxon>
        <taxon>Asterales</taxon>
        <taxon>Asteraceae</taxon>
        <taxon>Asteroideae</taxon>
        <taxon>Anthemideae</taxon>
        <taxon>Anthemidinae</taxon>
        <taxon>Tanacetum</taxon>
    </lineage>
</organism>
<dbReference type="InterPro" id="IPR005162">
    <property type="entry name" value="Retrotrans_gag_dom"/>
</dbReference>
<feature type="domain" description="Retrotransposon gag" evidence="10">
    <location>
        <begin position="83"/>
        <end position="175"/>
    </location>
</feature>
<dbReference type="Pfam" id="PF03732">
    <property type="entry name" value="Retrotrans_gag"/>
    <property type="match status" value="1"/>
</dbReference>
<dbReference type="InterPro" id="IPR043502">
    <property type="entry name" value="DNA/RNA_pol_sf"/>
</dbReference>
<feature type="coiled-coil region" evidence="8">
    <location>
        <begin position="303"/>
        <end position="330"/>
    </location>
</feature>
<keyword evidence="2" id="KW-0808">Transferase</keyword>
<evidence type="ECO:0000256" key="5">
    <source>
        <dbReference type="ARBA" id="ARBA00022759"/>
    </source>
</evidence>
<dbReference type="SUPFAM" id="SSF56672">
    <property type="entry name" value="DNA/RNA polymerases"/>
    <property type="match status" value="1"/>
</dbReference>
<dbReference type="GO" id="GO:0004519">
    <property type="term" value="F:endonuclease activity"/>
    <property type="evidence" value="ECO:0007669"/>
    <property type="project" value="UniProtKB-KW"/>
</dbReference>